<dbReference type="CDD" id="cd12893">
    <property type="entry name" value="SPRY_PRY_TRIM35"/>
    <property type="match status" value="1"/>
</dbReference>
<dbReference type="PROSITE" id="PS00518">
    <property type="entry name" value="ZF_RING_1"/>
    <property type="match status" value="1"/>
</dbReference>
<evidence type="ECO:0000256" key="6">
    <source>
        <dbReference type="ARBA" id="ARBA00022833"/>
    </source>
</evidence>
<dbReference type="SMART" id="SM00184">
    <property type="entry name" value="RING"/>
    <property type="match status" value="1"/>
</dbReference>
<dbReference type="SUPFAM" id="SSF57845">
    <property type="entry name" value="B-box zinc-binding domain"/>
    <property type="match status" value="1"/>
</dbReference>
<keyword evidence="5 7" id="KW-0863">Zinc-finger</keyword>
<evidence type="ECO:0000256" key="2">
    <source>
        <dbReference type="ARBA" id="ARBA00008518"/>
    </source>
</evidence>
<dbReference type="InterPro" id="IPR001870">
    <property type="entry name" value="B30.2/SPRY"/>
</dbReference>
<keyword evidence="12" id="KW-1185">Reference proteome</keyword>
<name>A0A6P7HIA4_9TELE</name>
<dbReference type="Pfam" id="PF00097">
    <property type="entry name" value="zf-C3HC4"/>
    <property type="match status" value="1"/>
</dbReference>
<dbReference type="InterPro" id="IPR013083">
    <property type="entry name" value="Znf_RING/FYVE/PHD"/>
</dbReference>
<dbReference type="InterPro" id="IPR017907">
    <property type="entry name" value="Znf_RING_CS"/>
</dbReference>
<evidence type="ECO:0000256" key="7">
    <source>
        <dbReference type="PROSITE-ProRule" id="PRU00024"/>
    </source>
</evidence>
<evidence type="ECO:0000256" key="5">
    <source>
        <dbReference type="ARBA" id="ARBA00022771"/>
    </source>
</evidence>
<evidence type="ECO:0000259" key="10">
    <source>
        <dbReference type="PROSITE" id="PS50119"/>
    </source>
</evidence>
<sequence length="461" mass="52325">MACMWSPSAEDLTCAICKGVFRDPVLLQCGHNFCEACVLQWWGVKRKRECPCCKSVCTRRVLPRNLVLKNFCDTFSLEVDSGIVCGRHYEKFKLFCLDDNTPVCVVCKESAQHRDHRFVPVDEAADIHRRSFSVHLEPLRKKLNLCKDVKGKYEKADSDIESQAQDTEEKIRGEFRVLRDFLLTEENTRIAALREEEAFIRNAMKNKIADLTSKINTLESTIDTIEASLKEADSSLLLKCNAINNDVRRPLPDPEAATGPLINVAKHLGNMSFKVWHKMQSIVSHTPVILNPNTAHRQLHLSDGLTSVKCGPEQPLAETPERMEHHRSVLGLEGFTSGSHSWSVEVGDNPVWSLGVIAQDAQKMKDVASGLWMVRFCHGKFTAFSPTCQVSILPLKARPKTVRVHLDWYRGRLSFYDSDANTVIHTFTHTFIDKLFPYINTWNESIPLKILPMKYSITVTE</sequence>
<dbReference type="InterPro" id="IPR050143">
    <property type="entry name" value="TRIM/RBCC"/>
</dbReference>
<dbReference type="InterPro" id="IPR001841">
    <property type="entry name" value="Znf_RING"/>
</dbReference>
<dbReference type="OrthoDB" id="6105938at2759"/>
<dbReference type="Gene3D" id="2.60.120.920">
    <property type="match status" value="1"/>
</dbReference>
<evidence type="ECO:0000256" key="3">
    <source>
        <dbReference type="ARBA" id="ARBA00022490"/>
    </source>
</evidence>
<dbReference type="SMART" id="SM00449">
    <property type="entry name" value="SPRY"/>
    <property type="match status" value="1"/>
</dbReference>
<dbReference type="InterPro" id="IPR018957">
    <property type="entry name" value="Znf_C3HC4_RING-type"/>
</dbReference>
<dbReference type="Pfam" id="PF00622">
    <property type="entry name" value="SPRY"/>
    <property type="match status" value="1"/>
</dbReference>
<dbReference type="PANTHER" id="PTHR24103">
    <property type="entry name" value="E3 UBIQUITIN-PROTEIN LIGASE TRIM"/>
    <property type="match status" value="1"/>
</dbReference>
<protein>
    <submittedName>
        <fullName evidence="13">Zinc-binding protein A33-like</fullName>
    </submittedName>
</protein>
<evidence type="ECO:0000256" key="8">
    <source>
        <dbReference type="SAM" id="Coils"/>
    </source>
</evidence>
<evidence type="ECO:0000313" key="12">
    <source>
        <dbReference type="Proteomes" id="UP000515145"/>
    </source>
</evidence>
<dbReference type="RefSeq" id="XP_028250267.1">
    <property type="nucleotide sequence ID" value="XM_028394466.1"/>
</dbReference>
<keyword evidence="6" id="KW-0862">Zinc</keyword>
<dbReference type="PROSITE" id="PS50119">
    <property type="entry name" value="ZF_BBOX"/>
    <property type="match status" value="1"/>
</dbReference>
<dbReference type="PRINTS" id="PR01407">
    <property type="entry name" value="BUTYPHLNCDUF"/>
</dbReference>
<dbReference type="InterPro" id="IPR006574">
    <property type="entry name" value="PRY"/>
</dbReference>
<dbReference type="PROSITE" id="PS50089">
    <property type="entry name" value="ZF_RING_2"/>
    <property type="match status" value="1"/>
</dbReference>
<feature type="coiled-coil region" evidence="8">
    <location>
        <begin position="201"/>
        <end position="235"/>
    </location>
</feature>
<reference evidence="13" key="1">
    <citation type="submission" date="2025-08" db="UniProtKB">
        <authorList>
            <consortium name="RefSeq"/>
        </authorList>
    </citation>
    <scope>IDENTIFICATION</scope>
</reference>
<dbReference type="SUPFAM" id="SSF57850">
    <property type="entry name" value="RING/U-box"/>
    <property type="match status" value="1"/>
</dbReference>
<keyword evidence="4" id="KW-0479">Metal-binding</keyword>
<dbReference type="Gene3D" id="3.30.160.60">
    <property type="entry name" value="Classic Zinc Finger"/>
    <property type="match status" value="1"/>
</dbReference>
<evidence type="ECO:0000256" key="1">
    <source>
        <dbReference type="ARBA" id="ARBA00004496"/>
    </source>
</evidence>
<feature type="domain" description="RING-type" evidence="9">
    <location>
        <begin position="14"/>
        <end position="54"/>
    </location>
</feature>
<dbReference type="InParanoid" id="A0A6P7HIA4"/>
<dbReference type="GO" id="GO:0008270">
    <property type="term" value="F:zinc ion binding"/>
    <property type="evidence" value="ECO:0007669"/>
    <property type="project" value="UniProtKB-KW"/>
</dbReference>
<dbReference type="Gene3D" id="3.30.40.10">
    <property type="entry name" value="Zinc/RING finger domain, C3HC4 (zinc finger)"/>
    <property type="match status" value="1"/>
</dbReference>
<keyword evidence="3" id="KW-0963">Cytoplasm</keyword>
<dbReference type="AlphaFoldDB" id="A0A6P7HIA4"/>
<comment type="similarity">
    <text evidence="2">Belongs to the TRIM/RBCC family.</text>
</comment>
<keyword evidence="8" id="KW-0175">Coiled coil</keyword>
<evidence type="ECO:0000259" key="9">
    <source>
        <dbReference type="PROSITE" id="PS50089"/>
    </source>
</evidence>
<evidence type="ECO:0000256" key="4">
    <source>
        <dbReference type="ARBA" id="ARBA00022723"/>
    </source>
</evidence>
<accession>A0A6P7HIA4</accession>
<dbReference type="InterPro" id="IPR000315">
    <property type="entry name" value="Znf_B-box"/>
</dbReference>
<dbReference type="GO" id="GO:0005737">
    <property type="term" value="C:cytoplasm"/>
    <property type="evidence" value="ECO:0007669"/>
    <property type="project" value="UniProtKB-SubCell"/>
</dbReference>
<dbReference type="SMART" id="SM00336">
    <property type="entry name" value="BBOX"/>
    <property type="match status" value="1"/>
</dbReference>
<evidence type="ECO:0000313" key="13">
    <source>
        <dbReference type="RefSeq" id="XP_028250267.1"/>
    </source>
</evidence>
<dbReference type="Proteomes" id="UP000515145">
    <property type="component" value="Chromosome 21"/>
</dbReference>
<dbReference type="SUPFAM" id="SSF49899">
    <property type="entry name" value="Concanavalin A-like lectins/glucanases"/>
    <property type="match status" value="1"/>
</dbReference>
<dbReference type="InterPro" id="IPR003879">
    <property type="entry name" value="Butyrophylin_SPRY"/>
</dbReference>
<proteinExistence type="inferred from homology"/>
<feature type="domain" description="B30.2/SPRY" evidence="11">
    <location>
        <begin position="268"/>
        <end position="457"/>
    </location>
</feature>
<dbReference type="SMART" id="SM00589">
    <property type="entry name" value="PRY"/>
    <property type="match status" value="1"/>
</dbReference>
<dbReference type="Pfam" id="PF13765">
    <property type="entry name" value="PRY"/>
    <property type="match status" value="1"/>
</dbReference>
<feature type="domain" description="B box-type" evidence="10">
    <location>
        <begin position="80"/>
        <end position="121"/>
    </location>
</feature>
<dbReference type="InterPro" id="IPR013320">
    <property type="entry name" value="ConA-like_dom_sf"/>
</dbReference>
<dbReference type="PROSITE" id="PS50188">
    <property type="entry name" value="B302_SPRY"/>
    <property type="match status" value="1"/>
</dbReference>
<dbReference type="InterPro" id="IPR043136">
    <property type="entry name" value="B30.2/SPRY_sf"/>
</dbReference>
<dbReference type="InterPro" id="IPR003877">
    <property type="entry name" value="SPRY_dom"/>
</dbReference>
<comment type="subcellular location">
    <subcellularLocation>
        <location evidence="1">Cytoplasm</location>
    </subcellularLocation>
</comment>
<gene>
    <name evidence="13" type="primary">LOC114426821</name>
</gene>
<organism evidence="12 13">
    <name type="scientific">Parambassis ranga</name>
    <name type="common">Indian glassy fish</name>
    <dbReference type="NCBI Taxonomy" id="210632"/>
    <lineage>
        <taxon>Eukaryota</taxon>
        <taxon>Metazoa</taxon>
        <taxon>Chordata</taxon>
        <taxon>Craniata</taxon>
        <taxon>Vertebrata</taxon>
        <taxon>Euteleostomi</taxon>
        <taxon>Actinopterygii</taxon>
        <taxon>Neopterygii</taxon>
        <taxon>Teleostei</taxon>
        <taxon>Neoteleostei</taxon>
        <taxon>Acanthomorphata</taxon>
        <taxon>Ovalentaria</taxon>
        <taxon>Ambassidae</taxon>
        <taxon>Parambassis</taxon>
    </lineage>
</organism>
<dbReference type="Pfam" id="PF00643">
    <property type="entry name" value="zf-B_box"/>
    <property type="match status" value="1"/>
</dbReference>
<dbReference type="GeneID" id="114426821"/>
<evidence type="ECO:0000259" key="11">
    <source>
        <dbReference type="PROSITE" id="PS50188"/>
    </source>
</evidence>